<proteinExistence type="predicted"/>
<dbReference type="InterPro" id="IPR002656">
    <property type="entry name" value="Acyl_transf_3_dom"/>
</dbReference>
<keyword evidence="3" id="KW-0012">Acyltransferase</keyword>
<reference evidence="4" key="1">
    <citation type="journal article" date="2019" name="Int. J. Syst. Evol. Microbiol.">
        <title>The Global Catalogue of Microorganisms (GCM) 10K type strain sequencing project: providing services to taxonomists for standard genome sequencing and annotation.</title>
        <authorList>
            <consortium name="The Broad Institute Genomics Platform"/>
            <consortium name="The Broad Institute Genome Sequencing Center for Infectious Disease"/>
            <person name="Wu L."/>
            <person name="Ma J."/>
        </authorList>
    </citation>
    <scope>NUCLEOTIDE SEQUENCE [LARGE SCALE GENOMIC DNA]</scope>
    <source>
        <strain evidence="4">CGMCC 1.12990</strain>
    </source>
</reference>
<protein>
    <submittedName>
        <fullName evidence="3">Acyltransferase</fullName>
    </submittedName>
</protein>
<keyword evidence="1" id="KW-0472">Membrane</keyword>
<name>A0ABQ1WHJ6_9BACT</name>
<feature type="transmembrane region" description="Helical" evidence="1">
    <location>
        <begin position="279"/>
        <end position="297"/>
    </location>
</feature>
<comment type="caution">
    <text evidence="3">The sequence shown here is derived from an EMBL/GenBank/DDBJ whole genome shotgun (WGS) entry which is preliminary data.</text>
</comment>
<keyword evidence="1" id="KW-0812">Transmembrane</keyword>
<keyword evidence="4" id="KW-1185">Reference proteome</keyword>
<evidence type="ECO:0000313" key="4">
    <source>
        <dbReference type="Proteomes" id="UP000601361"/>
    </source>
</evidence>
<feature type="domain" description="Acyltransferase 3" evidence="2">
    <location>
        <begin position="4"/>
        <end position="321"/>
    </location>
</feature>
<evidence type="ECO:0000256" key="1">
    <source>
        <dbReference type="SAM" id="Phobius"/>
    </source>
</evidence>
<keyword evidence="1" id="KW-1133">Transmembrane helix</keyword>
<evidence type="ECO:0000313" key="3">
    <source>
        <dbReference type="EMBL" id="GGG30118.1"/>
    </source>
</evidence>
<organism evidence="3 4">
    <name type="scientific">Hymenobacter glacieicola</name>
    <dbReference type="NCBI Taxonomy" id="1562124"/>
    <lineage>
        <taxon>Bacteria</taxon>
        <taxon>Pseudomonadati</taxon>
        <taxon>Bacteroidota</taxon>
        <taxon>Cytophagia</taxon>
        <taxon>Cytophagales</taxon>
        <taxon>Hymenobacteraceae</taxon>
        <taxon>Hymenobacter</taxon>
    </lineage>
</organism>
<dbReference type="EMBL" id="BMGS01000001">
    <property type="protein sequence ID" value="GGG30118.1"/>
    <property type="molecule type" value="Genomic_DNA"/>
</dbReference>
<feature type="transmembrane region" description="Helical" evidence="1">
    <location>
        <begin position="142"/>
        <end position="161"/>
    </location>
</feature>
<dbReference type="PANTHER" id="PTHR23028">
    <property type="entry name" value="ACETYLTRANSFERASE"/>
    <property type="match status" value="1"/>
</dbReference>
<feature type="transmembrane region" description="Helical" evidence="1">
    <location>
        <begin position="201"/>
        <end position="218"/>
    </location>
</feature>
<dbReference type="Proteomes" id="UP000601361">
    <property type="component" value="Unassembled WGS sequence"/>
</dbReference>
<accession>A0ABQ1WHJ6</accession>
<feature type="transmembrane region" description="Helical" evidence="1">
    <location>
        <begin position="79"/>
        <end position="99"/>
    </location>
</feature>
<dbReference type="GO" id="GO:0016746">
    <property type="term" value="F:acyltransferase activity"/>
    <property type="evidence" value="ECO:0007669"/>
    <property type="project" value="UniProtKB-KW"/>
</dbReference>
<feature type="transmembrane region" description="Helical" evidence="1">
    <location>
        <begin position="303"/>
        <end position="324"/>
    </location>
</feature>
<evidence type="ECO:0000259" key="2">
    <source>
        <dbReference type="Pfam" id="PF01757"/>
    </source>
</evidence>
<feature type="transmembrane region" description="Helical" evidence="1">
    <location>
        <begin position="41"/>
        <end position="59"/>
    </location>
</feature>
<dbReference type="PANTHER" id="PTHR23028:SF53">
    <property type="entry name" value="ACYL_TRANSF_3 DOMAIN-CONTAINING PROTEIN"/>
    <property type="match status" value="1"/>
</dbReference>
<dbReference type="RefSeq" id="WP_188556079.1">
    <property type="nucleotide sequence ID" value="NZ_BMGS01000001.1"/>
</dbReference>
<sequence>MQNNFDAVRLTLALTVVLCHLAVLSELPIFQPFLAVLSADFAVKGFFVISGCLVTRSFLSSSSVREYAQKRIRRIYPAYLGVIGLAWLIGLLATTLPAADFVRHPAAYRYLAANATFLNFLQPTLPGVFERHPVSVLNGSLWTIKVELCLYCCVPVLMWLFRRLGPYRTAALALLGALAWGWLLPRVPALSPKVATELGRQFPGMLHFFALGALFTAEERRLGPWLGWVALATGLGFLLVRHHALREVVEPVFYAAAVLFCATRLPVQLPAGKWGDVSYGIYLVHFPLIQLFIHFGAFQTAPWLGFCGLLGSVLGVAFLCWHGLEKRWLKRSSHRAAIGSDDLAVSGR</sequence>
<gene>
    <name evidence="3" type="ORF">GCM10011378_03440</name>
</gene>
<dbReference type="Pfam" id="PF01757">
    <property type="entry name" value="Acyl_transf_3"/>
    <property type="match status" value="1"/>
</dbReference>
<feature type="transmembrane region" description="Helical" evidence="1">
    <location>
        <begin position="251"/>
        <end position="267"/>
    </location>
</feature>
<feature type="transmembrane region" description="Helical" evidence="1">
    <location>
        <begin position="170"/>
        <end position="189"/>
    </location>
</feature>
<keyword evidence="3" id="KW-0808">Transferase</keyword>
<dbReference type="InterPro" id="IPR050879">
    <property type="entry name" value="Acyltransferase_3"/>
</dbReference>
<feature type="transmembrane region" description="Helical" evidence="1">
    <location>
        <begin position="225"/>
        <end position="245"/>
    </location>
</feature>